<organism evidence="3 4">
    <name type="scientific">Dreissena polymorpha</name>
    <name type="common">Zebra mussel</name>
    <name type="synonym">Mytilus polymorpha</name>
    <dbReference type="NCBI Taxonomy" id="45954"/>
    <lineage>
        <taxon>Eukaryota</taxon>
        <taxon>Metazoa</taxon>
        <taxon>Spiralia</taxon>
        <taxon>Lophotrochozoa</taxon>
        <taxon>Mollusca</taxon>
        <taxon>Bivalvia</taxon>
        <taxon>Autobranchia</taxon>
        <taxon>Heteroconchia</taxon>
        <taxon>Euheterodonta</taxon>
        <taxon>Imparidentia</taxon>
        <taxon>Neoheterodontei</taxon>
        <taxon>Myida</taxon>
        <taxon>Dreissenoidea</taxon>
        <taxon>Dreissenidae</taxon>
        <taxon>Dreissena</taxon>
    </lineage>
</organism>
<accession>A0A9D4MP88</accession>
<dbReference type="SUPFAM" id="SSF53474">
    <property type="entry name" value="alpha/beta-Hydrolases"/>
    <property type="match status" value="1"/>
</dbReference>
<dbReference type="InterPro" id="IPR002018">
    <property type="entry name" value="CarbesteraseB"/>
</dbReference>
<gene>
    <name evidence="3" type="ORF">DPMN_004847</name>
</gene>
<dbReference type="Gene3D" id="3.40.50.1820">
    <property type="entry name" value="alpha/beta hydrolase"/>
    <property type="match status" value="1"/>
</dbReference>
<dbReference type="Proteomes" id="UP000828390">
    <property type="component" value="Unassembled WGS sequence"/>
</dbReference>
<reference evidence="3" key="2">
    <citation type="submission" date="2020-11" db="EMBL/GenBank/DDBJ databases">
        <authorList>
            <person name="McCartney M.A."/>
            <person name="Auch B."/>
            <person name="Kono T."/>
            <person name="Mallez S."/>
            <person name="Becker A."/>
            <person name="Gohl D.M."/>
            <person name="Silverstein K.A.T."/>
            <person name="Koren S."/>
            <person name="Bechman K.B."/>
            <person name="Herman A."/>
            <person name="Abrahante J.E."/>
            <person name="Garbe J."/>
        </authorList>
    </citation>
    <scope>NUCLEOTIDE SEQUENCE</scope>
    <source>
        <strain evidence="3">Duluth1</strain>
        <tissue evidence="3">Whole animal</tissue>
    </source>
</reference>
<dbReference type="Pfam" id="PF00135">
    <property type="entry name" value="COesterase"/>
    <property type="match status" value="1"/>
</dbReference>
<dbReference type="EMBL" id="JAIWYP010000001">
    <property type="protein sequence ID" value="KAH3880925.1"/>
    <property type="molecule type" value="Genomic_DNA"/>
</dbReference>
<dbReference type="AlphaFoldDB" id="A0A9D4MP88"/>
<dbReference type="InterPro" id="IPR029058">
    <property type="entry name" value="AB_hydrolase_fold"/>
</dbReference>
<proteinExistence type="predicted"/>
<evidence type="ECO:0000256" key="1">
    <source>
        <dbReference type="SAM" id="SignalP"/>
    </source>
</evidence>
<feature type="signal peptide" evidence="1">
    <location>
        <begin position="1"/>
        <end position="20"/>
    </location>
</feature>
<sequence>MTGVCLRPTILLALHGCVLCLTVKTSVGDIFGLEETQTVDGRQYRMSKFLSIPFAESTAGENRFKKPISKASFRSRFDATKNLWRAFSLI</sequence>
<reference evidence="3" key="1">
    <citation type="journal article" date="2019" name="bioRxiv">
        <title>The Genome of the Zebra Mussel, Dreissena polymorpha: A Resource for Invasive Species Research.</title>
        <authorList>
            <person name="McCartney M.A."/>
            <person name="Auch B."/>
            <person name="Kono T."/>
            <person name="Mallez S."/>
            <person name="Zhang Y."/>
            <person name="Obille A."/>
            <person name="Becker A."/>
            <person name="Abrahante J.E."/>
            <person name="Garbe J."/>
            <person name="Badalamenti J.P."/>
            <person name="Herman A."/>
            <person name="Mangelson H."/>
            <person name="Liachko I."/>
            <person name="Sullivan S."/>
            <person name="Sone E.D."/>
            <person name="Koren S."/>
            <person name="Silverstein K.A.T."/>
            <person name="Beckman K.B."/>
            <person name="Gohl D.M."/>
        </authorList>
    </citation>
    <scope>NUCLEOTIDE SEQUENCE</scope>
    <source>
        <strain evidence="3">Duluth1</strain>
        <tissue evidence="3">Whole animal</tissue>
    </source>
</reference>
<keyword evidence="1" id="KW-0732">Signal</keyword>
<feature type="domain" description="Carboxylesterase type B" evidence="2">
    <location>
        <begin position="22"/>
        <end position="82"/>
    </location>
</feature>
<comment type="caution">
    <text evidence="3">The sequence shown here is derived from an EMBL/GenBank/DDBJ whole genome shotgun (WGS) entry which is preliminary data.</text>
</comment>
<evidence type="ECO:0000313" key="4">
    <source>
        <dbReference type="Proteomes" id="UP000828390"/>
    </source>
</evidence>
<name>A0A9D4MP88_DREPO</name>
<evidence type="ECO:0000259" key="2">
    <source>
        <dbReference type="Pfam" id="PF00135"/>
    </source>
</evidence>
<feature type="chain" id="PRO_5038350558" description="Carboxylesterase type B domain-containing protein" evidence="1">
    <location>
        <begin position="21"/>
        <end position="90"/>
    </location>
</feature>
<evidence type="ECO:0000313" key="3">
    <source>
        <dbReference type="EMBL" id="KAH3880925.1"/>
    </source>
</evidence>
<keyword evidence="4" id="KW-1185">Reference proteome</keyword>
<protein>
    <recommendedName>
        <fullName evidence="2">Carboxylesterase type B domain-containing protein</fullName>
    </recommendedName>
</protein>